<organism evidence="1 2">
    <name type="scientific">Nelumbo nucifera</name>
    <name type="common">Sacred lotus</name>
    <dbReference type="NCBI Taxonomy" id="4432"/>
    <lineage>
        <taxon>Eukaryota</taxon>
        <taxon>Viridiplantae</taxon>
        <taxon>Streptophyta</taxon>
        <taxon>Embryophyta</taxon>
        <taxon>Tracheophyta</taxon>
        <taxon>Spermatophyta</taxon>
        <taxon>Magnoliopsida</taxon>
        <taxon>Proteales</taxon>
        <taxon>Nelumbonaceae</taxon>
        <taxon>Nelumbo</taxon>
    </lineage>
</organism>
<keyword evidence="2" id="KW-1185">Reference proteome</keyword>
<gene>
    <name evidence="1" type="ORF">HUJ06_024446</name>
</gene>
<accession>A0A822XTD8</accession>
<evidence type="ECO:0000313" key="2">
    <source>
        <dbReference type="Proteomes" id="UP000607653"/>
    </source>
</evidence>
<reference evidence="1 2" key="1">
    <citation type="journal article" date="2020" name="Mol. Biol. Evol.">
        <title>Distinct Expression and Methylation Patterns for Genes with Different Fates following a Single Whole-Genome Duplication in Flowering Plants.</title>
        <authorList>
            <person name="Shi T."/>
            <person name="Rahmani R.S."/>
            <person name="Gugger P.F."/>
            <person name="Wang M."/>
            <person name="Li H."/>
            <person name="Zhang Y."/>
            <person name="Li Z."/>
            <person name="Wang Q."/>
            <person name="Van de Peer Y."/>
            <person name="Marchal K."/>
            <person name="Chen J."/>
        </authorList>
    </citation>
    <scope>NUCLEOTIDE SEQUENCE [LARGE SCALE GENOMIC DNA]</scope>
    <source>
        <tissue evidence="1">Leaf</tissue>
    </source>
</reference>
<proteinExistence type="predicted"/>
<dbReference type="EMBL" id="DUZY01000001">
    <property type="protein sequence ID" value="DAD22983.1"/>
    <property type="molecule type" value="Genomic_DNA"/>
</dbReference>
<protein>
    <submittedName>
        <fullName evidence="1">Uncharacterized protein</fullName>
    </submittedName>
</protein>
<name>A0A822XTD8_NELNU</name>
<sequence>MHCLNATEVFLKHSKEAKEAWEKLVAGPGTNIVRHFFYKAEDHAPTASAAAETIKVAVMGKATTAVIVATSLFSSEEDDEQIITTVAASLFSILCSHRRKMMNR</sequence>
<dbReference type="AlphaFoldDB" id="A0A822XTD8"/>
<dbReference type="Proteomes" id="UP000607653">
    <property type="component" value="Unassembled WGS sequence"/>
</dbReference>
<comment type="caution">
    <text evidence="1">The sequence shown here is derived from an EMBL/GenBank/DDBJ whole genome shotgun (WGS) entry which is preliminary data.</text>
</comment>
<evidence type="ECO:0000313" key="1">
    <source>
        <dbReference type="EMBL" id="DAD22983.1"/>
    </source>
</evidence>